<dbReference type="Proteomes" id="UP000614811">
    <property type="component" value="Unassembled WGS sequence"/>
</dbReference>
<dbReference type="InterPro" id="IPR000192">
    <property type="entry name" value="Aminotrans_V_dom"/>
</dbReference>
<dbReference type="Gene3D" id="3.40.640.10">
    <property type="entry name" value="Type I PLP-dependent aspartate aminotransferase-like (Major domain)"/>
    <property type="match status" value="1"/>
</dbReference>
<dbReference type="GO" id="GO:0008483">
    <property type="term" value="F:transaminase activity"/>
    <property type="evidence" value="ECO:0007669"/>
    <property type="project" value="UniProtKB-KW"/>
</dbReference>
<dbReference type="PANTHER" id="PTHR43586:SF8">
    <property type="entry name" value="CYSTEINE DESULFURASE 1, CHLOROPLASTIC"/>
    <property type="match status" value="1"/>
</dbReference>
<evidence type="ECO:0000313" key="3">
    <source>
        <dbReference type="EMBL" id="GHA17166.1"/>
    </source>
</evidence>
<dbReference type="EMBL" id="BMXA01000006">
    <property type="protein sequence ID" value="GHA17166.1"/>
    <property type="molecule type" value="Genomic_DNA"/>
</dbReference>
<reference evidence="3" key="2">
    <citation type="submission" date="2020-09" db="EMBL/GenBank/DDBJ databases">
        <authorList>
            <person name="Sun Q."/>
            <person name="Kim S."/>
        </authorList>
    </citation>
    <scope>NUCLEOTIDE SEQUENCE</scope>
    <source>
        <strain evidence="3">KCTC 12711</strain>
    </source>
</reference>
<evidence type="ECO:0000259" key="2">
    <source>
        <dbReference type="Pfam" id="PF00266"/>
    </source>
</evidence>
<dbReference type="InterPro" id="IPR015421">
    <property type="entry name" value="PyrdxlP-dep_Trfase_major"/>
</dbReference>
<keyword evidence="3" id="KW-0808">Transferase</keyword>
<evidence type="ECO:0000256" key="1">
    <source>
        <dbReference type="ARBA" id="ARBA00022898"/>
    </source>
</evidence>
<dbReference type="SUPFAM" id="SSF53383">
    <property type="entry name" value="PLP-dependent transferases"/>
    <property type="match status" value="1"/>
</dbReference>
<gene>
    <name evidence="3" type="ORF">GCM10008090_28560</name>
</gene>
<dbReference type="Pfam" id="PF00266">
    <property type="entry name" value="Aminotran_5"/>
    <property type="match status" value="1"/>
</dbReference>
<dbReference type="Gene3D" id="3.90.1150.10">
    <property type="entry name" value="Aspartate Aminotransferase, domain 1"/>
    <property type="match status" value="1"/>
</dbReference>
<dbReference type="PANTHER" id="PTHR43586">
    <property type="entry name" value="CYSTEINE DESULFURASE"/>
    <property type="match status" value="1"/>
</dbReference>
<keyword evidence="4" id="KW-1185">Reference proteome</keyword>
<sequence>MAMDTIQAMLPHYSNTHSYVHQSAKISTHALAWAHDTVLNFVGADPAVFTSIFTGTGTTAATNRVARGLRAARPDKDVVFVSSMEHHANDLPHRHPDFNIVHLPLSGTGAHSGATDIAALQALCSEYAGRVNYIAVSAVSNVTGVCNPIGEICELAHQHDILVLVDGAQCVTHMPTELDQWQPDFFAFSGHKAYTPCSPGVLVARKSVLQSLPEQDLGGGSVNTVGYYDYELSSAYPQREQSGTPNIVGAIALASVLQELKTFGMHNIAGEEKRLMTQLIDGLSQVPGMCIYADPRLERRGAVAFNINGIDHGLVAAVLSDYYGIAVRNECFCAHPYVSSLLKEQLWELDLTGIADSEQENYINLKRGMVRVSLALYSTVDDINYLLTSITSLIQRIEELRPHYQALANGAYQHRSFALDWHAYLPFIKVQRGTSETD</sequence>
<evidence type="ECO:0000313" key="4">
    <source>
        <dbReference type="Proteomes" id="UP000614811"/>
    </source>
</evidence>
<dbReference type="InterPro" id="IPR015422">
    <property type="entry name" value="PyrdxlP-dep_Trfase_small"/>
</dbReference>
<keyword evidence="3" id="KW-0032">Aminotransferase</keyword>
<organism evidence="3 4">
    <name type="scientific">Arenicella chitinivorans</name>
    <dbReference type="NCBI Taxonomy" id="1329800"/>
    <lineage>
        <taxon>Bacteria</taxon>
        <taxon>Pseudomonadati</taxon>
        <taxon>Pseudomonadota</taxon>
        <taxon>Gammaproteobacteria</taxon>
        <taxon>Arenicellales</taxon>
        <taxon>Arenicellaceae</taxon>
        <taxon>Arenicella</taxon>
    </lineage>
</organism>
<dbReference type="AlphaFoldDB" id="A0A918RZG8"/>
<protein>
    <submittedName>
        <fullName evidence="3">Aminotransferase</fullName>
    </submittedName>
</protein>
<reference evidence="3" key="1">
    <citation type="journal article" date="2014" name="Int. J. Syst. Evol. Microbiol.">
        <title>Complete genome sequence of Corynebacterium casei LMG S-19264T (=DSM 44701T), isolated from a smear-ripened cheese.</title>
        <authorList>
            <consortium name="US DOE Joint Genome Institute (JGI-PGF)"/>
            <person name="Walter F."/>
            <person name="Albersmeier A."/>
            <person name="Kalinowski J."/>
            <person name="Ruckert C."/>
        </authorList>
    </citation>
    <scope>NUCLEOTIDE SEQUENCE</scope>
    <source>
        <strain evidence="3">KCTC 12711</strain>
    </source>
</reference>
<comment type="caution">
    <text evidence="3">The sequence shown here is derived from an EMBL/GenBank/DDBJ whole genome shotgun (WGS) entry which is preliminary data.</text>
</comment>
<dbReference type="InterPro" id="IPR015424">
    <property type="entry name" value="PyrdxlP-dep_Trfase"/>
</dbReference>
<feature type="domain" description="Aminotransferase class V" evidence="2">
    <location>
        <begin position="9"/>
        <end position="386"/>
    </location>
</feature>
<proteinExistence type="predicted"/>
<name>A0A918RZG8_9GAMM</name>
<accession>A0A918RZG8</accession>
<keyword evidence="1" id="KW-0663">Pyridoxal phosphate</keyword>